<accession>A0AAE7BDY5</accession>
<dbReference type="InterPro" id="IPR052934">
    <property type="entry name" value="Methyl-DNA_Rec/Restrict_Enz"/>
</dbReference>
<proteinExistence type="predicted"/>
<dbReference type="Proteomes" id="UP000503313">
    <property type="component" value="Chromosome"/>
</dbReference>
<evidence type="ECO:0000259" key="2">
    <source>
        <dbReference type="Pfam" id="PF14267"/>
    </source>
</evidence>
<keyword evidence="4" id="KW-1185">Reference proteome</keyword>
<dbReference type="GO" id="GO:0005524">
    <property type="term" value="F:ATP binding"/>
    <property type="evidence" value="ECO:0007669"/>
    <property type="project" value="InterPro"/>
</dbReference>
<dbReference type="InterPro" id="IPR027417">
    <property type="entry name" value="P-loop_NTPase"/>
</dbReference>
<evidence type="ECO:0000313" key="3">
    <source>
        <dbReference type="EMBL" id="QKF77338.1"/>
    </source>
</evidence>
<dbReference type="REBASE" id="386519">
    <property type="entry name" value="Ade25694McrBC2P"/>
</dbReference>
<dbReference type="KEGG" id="adz:ADFLV_1306"/>
<dbReference type="PANTHER" id="PTHR37291:SF1">
    <property type="entry name" value="TYPE IV METHYL-DIRECTED RESTRICTION ENZYME ECOKMCRB SUBUNIT"/>
    <property type="match status" value="1"/>
</dbReference>
<feature type="domain" description="DUF4357" evidence="2">
    <location>
        <begin position="368"/>
        <end position="412"/>
    </location>
</feature>
<dbReference type="Pfam" id="PF14267">
    <property type="entry name" value="DUF4357"/>
    <property type="match status" value="1"/>
</dbReference>
<dbReference type="PANTHER" id="PTHR37291">
    <property type="entry name" value="5-METHYLCYTOSINE-SPECIFIC RESTRICTION ENZYME B"/>
    <property type="match status" value="1"/>
</dbReference>
<dbReference type="SUPFAM" id="SSF52540">
    <property type="entry name" value="P-loop containing nucleoside triphosphate hydrolases"/>
    <property type="match status" value="1"/>
</dbReference>
<reference evidence="3 4" key="1">
    <citation type="submission" date="2020-05" db="EMBL/GenBank/DDBJ databases">
        <title>Complete genome sequencing of Campylobacter and Arcobacter type strains.</title>
        <authorList>
            <person name="Miller W.G."/>
            <person name="Yee E."/>
        </authorList>
    </citation>
    <scope>NUCLEOTIDE SEQUENCE [LARGE SCALE GENOMIC DNA]</scope>
    <source>
        <strain evidence="3 4">LMG 25694</strain>
    </source>
</reference>
<gene>
    <name evidence="3" type="primary">mcrB1</name>
    <name evidence="3" type="ORF">ADFLV_1306</name>
</gene>
<sequence>MSEEIKVWVVGDDYRCKEFLEENFWEIGFVEDDEGFQPNIKNLNDISINDLIVLKRKDGNLKNKTTKIFAIGIVLSQKNERSININWLIKYGCNNSKEINSIYAKTLVQLSDTNEELILGKSLNDFIIENHIEATRGDKIFSFKTFKPDIQTEINSKDRNKMQSDVKQIQPLNQILYGSPGTGKTYNTINKALEIILEKELGEDYLKLSSKEQEEKLISEAKKIYELNKTEISLKKEDDNREVLKQVFVFYKKQGQIEFVTFHQSYGYEEFVEGIKAKTNEETKQVEYEIEAGIFKKLSIEALKNVLINSKQINNKKKFILNAKSLNIQAELIQEDENTYKVLKGSKIRKGEAESFKNYNYSELKNIVLKKAKLKEESEFYILEEDYSFQSLSAASSVILGRMSNGLIDWKEIIETDNSFIEKENNPSKNYVLIIDEINRGNISKIFGELITLIEPSKRIGADEEIKVKLTYSGDSEEPFGVPKNLYIIGTMNTADRSIAPIDTALRRRFVFEEMAPDSSLLNENIQGINLQLLLEAINTRIEYLYDRDHTIGHAYLIDIKTLDDLKFAFKNKIIPLLAEYFYEDWENIDLVLNQNRFVVSNSENKGYISKKLEERIRNKITYKVSDDEKDWRIENFQKIYDNEVDLTKKEKTEQNNQVNTEFSNEG</sequence>
<name>A0AAE7BDY5_9BACT</name>
<organism evidence="3 4">
    <name type="scientific">Arcobacter defluvii</name>
    <dbReference type="NCBI Taxonomy" id="873191"/>
    <lineage>
        <taxon>Bacteria</taxon>
        <taxon>Pseudomonadati</taxon>
        <taxon>Campylobacterota</taxon>
        <taxon>Epsilonproteobacteria</taxon>
        <taxon>Campylobacterales</taxon>
        <taxon>Arcobacteraceae</taxon>
        <taxon>Arcobacter</taxon>
    </lineage>
</organism>
<dbReference type="AlphaFoldDB" id="A0AAE7BDY5"/>
<evidence type="ECO:0000313" key="4">
    <source>
        <dbReference type="Proteomes" id="UP000503313"/>
    </source>
</evidence>
<dbReference type="Gene3D" id="3.40.50.300">
    <property type="entry name" value="P-loop containing nucleotide triphosphate hydrolases"/>
    <property type="match status" value="1"/>
</dbReference>
<dbReference type="GO" id="GO:0016887">
    <property type="term" value="F:ATP hydrolysis activity"/>
    <property type="evidence" value="ECO:0007669"/>
    <property type="project" value="InterPro"/>
</dbReference>
<dbReference type="Pfam" id="PF07728">
    <property type="entry name" value="AAA_5"/>
    <property type="match status" value="1"/>
</dbReference>
<dbReference type="EMBL" id="CP053835">
    <property type="protein sequence ID" value="QKF77338.1"/>
    <property type="molecule type" value="Genomic_DNA"/>
</dbReference>
<dbReference type="RefSeq" id="WP_164968544.1">
    <property type="nucleotide sequence ID" value="NZ_CP053835.1"/>
</dbReference>
<dbReference type="InterPro" id="IPR011704">
    <property type="entry name" value="ATPase_dyneun-rel_AAA"/>
</dbReference>
<dbReference type="InterPro" id="IPR025579">
    <property type="entry name" value="DUF4357"/>
</dbReference>
<feature type="domain" description="ATPase dynein-related AAA" evidence="1">
    <location>
        <begin position="429"/>
        <end position="510"/>
    </location>
</feature>
<evidence type="ECO:0000259" key="1">
    <source>
        <dbReference type="Pfam" id="PF07728"/>
    </source>
</evidence>
<protein>
    <submittedName>
        <fullName evidence="3">Type IV methyl-directed restriction system, component McrB (DUF4357 domain)</fullName>
    </submittedName>
</protein>